<dbReference type="OrthoDB" id="3731420at2"/>
<gene>
    <name evidence="1" type="ORF">GMA10_02110</name>
</gene>
<dbReference type="InterPro" id="IPR045596">
    <property type="entry name" value="DUF6459"/>
</dbReference>
<organism evidence="1 2">
    <name type="scientific">Rothia koreensis</name>
    <dbReference type="NCBI Taxonomy" id="592378"/>
    <lineage>
        <taxon>Bacteria</taxon>
        <taxon>Bacillati</taxon>
        <taxon>Actinomycetota</taxon>
        <taxon>Actinomycetes</taxon>
        <taxon>Micrococcales</taxon>
        <taxon>Micrococcaceae</taxon>
        <taxon>Rothia</taxon>
    </lineage>
</organism>
<dbReference type="Proteomes" id="UP000462152">
    <property type="component" value="Unassembled WGS sequence"/>
</dbReference>
<dbReference type="AlphaFoldDB" id="A0A7K1LG05"/>
<evidence type="ECO:0000313" key="1">
    <source>
        <dbReference type="EMBL" id="MUN54030.1"/>
    </source>
</evidence>
<sequence length="170" mass="19422">MSSRPEHHGRRRITKRGTVLSIESLRGTPRAHPEGPPPFYKWRNRTTDYREELRRVHAIAGAMGVAIIEVVSGKRSSSQLSRWVHPDVLDRIERRAHLETAEHPVVSEPPFGGRRFDPENLRPRRVRAIPVGNDEYEASVVVDNGERSRALALRIHKPKGQWQIIQAEIG</sequence>
<accession>A0A7K1LG05</accession>
<protein>
    <submittedName>
        <fullName evidence="1">Uncharacterized protein</fullName>
    </submittedName>
</protein>
<comment type="caution">
    <text evidence="1">The sequence shown here is derived from an EMBL/GenBank/DDBJ whole genome shotgun (WGS) entry which is preliminary data.</text>
</comment>
<dbReference type="RefSeq" id="WP_129314121.1">
    <property type="nucleotide sequence ID" value="NZ_NOIQ01000001.1"/>
</dbReference>
<reference evidence="1 2" key="1">
    <citation type="submission" date="2019-12" db="EMBL/GenBank/DDBJ databases">
        <authorList>
            <person name="Li J."/>
            <person name="Shi Y."/>
            <person name="Xu G."/>
            <person name="Xiao D."/>
            <person name="Ran X."/>
        </authorList>
    </citation>
    <scope>NUCLEOTIDE SEQUENCE [LARGE SCALE GENOMIC DNA]</scope>
    <source>
        <strain evidence="1 2">JCM 15915</strain>
    </source>
</reference>
<evidence type="ECO:0000313" key="2">
    <source>
        <dbReference type="Proteomes" id="UP000462152"/>
    </source>
</evidence>
<keyword evidence="2" id="KW-1185">Reference proteome</keyword>
<dbReference type="Pfam" id="PF20060">
    <property type="entry name" value="DUF6459"/>
    <property type="match status" value="1"/>
</dbReference>
<name>A0A7K1LG05_9MICC</name>
<proteinExistence type="predicted"/>
<dbReference type="EMBL" id="WOGT01000001">
    <property type="protein sequence ID" value="MUN54030.1"/>
    <property type="molecule type" value="Genomic_DNA"/>
</dbReference>